<proteinExistence type="predicted"/>
<reference evidence="1" key="1">
    <citation type="submission" date="2017-05" db="EMBL/GenBank/DDBJ databases">
        <authorList>
            <person name="Varghese N."/>
            <person name="Submissions S."/>
        </authorList>
    </citation>
    <scope>NUCLEOTIDE SEQUENCE</scope>
    <source>
        <strain evidence="1">Su22</strain>
    </source>
</reference>
<sequence length="46" mass="5231">MKLKNRYAAVCSVMEGKKIEQIGGFSIIMTEGHYGANFKVFYKLND</sequence>
<organism evidence="1 2">
    <name type="scientific">Anoxynatronum buryatiense</name>
    <dbReference type="NCBI Taxonomy" id="489973"/>
    <lineage>
        <taxon>Bacteria</taxon>
        <taxon>Bacillati</taxon>
        <taxon>Bacillota</taxon>
        <taxon>Clostridia</taxon>
        <taxon>Eubacteriales</taxon>
        <taxon>Clostridiaceae</taxon>
        <taxon>Anoxynatronum</taxon>
    </lineage>
</organism>
<evidence type="ECO:0000313" key="2">
    <source>
        <dbReference type="Proteomes" id="UP001158066"/>
    </source>
</evidence>
<dbReference type="AlphaFoldDB" id="A0AA45WZQ2"/>
<protein>
    <submittedName>
        <fullName evidence="1">Uncharacterized protein</fullName>
    </submittedName>
</protein>
<dbReference type="Proteomes" id="UP001158066">
    <property type="component" value="Unassembled WGS sequence"/>
</dbReference>
<evidence type="ECO:0000313" key="1">
    <source>
        <dbReference type="EMBL" id="SMP72443.1"/>
    </source>
</evidence>
<keyword evidence="2" id="KW-1185">Reference proteome</keyword>
<accession>A0AA45WZQ2</accession>
<dbReference type="EMBL" id="FXUF01000029">
    <property type="protein sequence ID" value="SMP72443.1"/>
    <property type="molecule type" value="Genomic_DNA"/>
</dbReference>
<name>A0AA45WZQ2_9CLOT</name>
<gene>
    <name evidence="1" type="ORF">SAMN06296020_1294</name>
</gene>
<comment type="caution">
    <text evidence="1">The sequence shown here is derived from an EMBL/GenBank/DDBJ whole genome shotgun (WGS) entry which is preliminary data.</text>
</comment>